<dbReference type="AlphaFoldDB" id="A0A6J4S9V6"/>
<sequence>DNQRELAAAGCRLQARRHGEGALPRHRGQPREGPGLRGPVYSPQGRRHRRDVHGEEEFFRGERRADLPAPLPEDRGHPGLPPRRGAPGKALLHPRQGGQEGPRQEGPL</sequence>
<feature type="non-terminal residue" evidence="2">
    <location>
        <position position="108"/>
    </location>
</feature>
<evidence type="ECO:0000313" key="2">
    <source>
        <dbReference type="EMBL" id="CAA9488245.1"/>
    </source>
</evidence>
<feature type="non-terminal residue" evidence="2">
    <location>
        <position position="1"/>
    </location>
</feature>
<feature type="compositionally biased region" description="Basic and acidic residues" evidence="1">
    <location>
        <begin position="52"/>
        <end position="77"/>
    </location>
</feature>
<gene>
    <name evidence="2" type="ORF">AVDCRST_MAG12-1939</name>
</gene>
<protein>
    <submittedName>
        <fullName evidence="2">LSU ribosomal protein L19p</fullName>
    </submittedName>
</protein>
<dbReference type="GO" id="GO:0005840">
    <property type="term" value="C:ribosome"/>
    <property type="evidence" value="ECO:0007669"/>
    <property type="project" value="UniProtKB-KW"/>
</dbReference>
<dbReference type="EMBL" id="CADCVK010000296">
    <property type="protein sequence ID" value="CAA9488245.1"/>
    <property type="molecule type" value="Genomic_DNA"/>
</dbReference>
<keyword evidence="2" id="KW-0687">Ribonucleoprotein</keyword>
<proteinExistence type="predicted"/>
<keyword evidence="2" id="KW-0689">Ribosomal protein</keyword>
<evidence type="ECO:0000256" key="1">
    <source>
        <dbReference type="SAM" id="MobiDB-lite"/>
    </source>
</evidence>
<reference evidence="2" key="1">
    <citation type="submission" date="2020-02" db="EMBL/GenBank/DDBJ databases">
        <authorList>
            <person name="Meier V. D."/>
        </authorList>
    </citation>
    <scope>NUCLEOTIDE SEQUENCE</scope>
    <source>
        <strain evidence="2">AVDCRST_MAG12</strain>
    </source>
</reference>
<accession>A0A6J4S9V6</accession>
<name>A0A6J4S9V6_9ACTN</name>
<organism evidence="2">
    <name type="scientific">uncultured Rubrobacteraceae bacterium</name>
    <dbReference type="NCBI Taxonomy" id="349277"/>
    <lineage>
        <taxon>Bacteria</taxon>
        <taxon>Bacillati</taxon>
        <taxon>Actinomycetota</taxon>
        <taxon>Rubrobacteria</taxon>
        <taxon>Rubrobacterales</taxon>
        <taxon>Rubrobacteraceae</taxon>
        <taxon>environmental samples</taxon>
    </lineage>
</organism>
<feature type="region of interest" description="Disordered" evidence="1">
    <location>
        <begin position="1"/>
        <end position="108"/>
    </location>
</feature>